<dbReference type="InterPro" id="IPR038152">
    <property type="entry name" value="Carbam_trans_C_sf"/>
</dbReference>
<dbReference type="Pfam" id="PF16861">
    <property type="entry name" value="Carbam_trans_C"/>
    <property type="match status" value="1"/>
</dbReference>
<gene>
    <name evidence="2" type="ORF">PCOR1329_LOCUS32330</name>
</gene>
<keyword evidence="3" id="KW-1185">Reference proteome</keyword>
<dbReference type="InterPro" id="IPR031730">
    <property type="entry name" value="Carbam_trans_C"/>
</dbReference>
<evidence type="ECO:0000259" key="1">
    <source>
        <dbReference type="Pfam" id="PF16861"/>
    </source>
</evidence>
<dbReference type="PANTHER" id="PTHR34847">
    <property type="entry name" value="NODULATION PROTEIN U"/>
    <property type="match status" value="1"/>
</dbReference>
<name>A0ABN9STL8_9DINO</name>
<feature type="non-terminal residue" evidence="2">
    <location>
        <position position="163"/>
    </location>
</feature>
<evidence type="ECO:0000313" key="2">
    <source>
        <dbReference type="EMBL" id="CAK0835363.1"/>
    </source>
</evidence>
<reference evidence="2" key="1">
    <citation type="submission" date="2023-10" db="EMBL/GenBank/DDBJ databases">
        <authorList>
            <person name="Chen Y."/>
            <person name="Shah S."/>
            <person name="Dougan E. K."/>
            <person name="Thang M."/>
            <person name="Chan C."/>
        </authorList>
    </citation>
    <scope>NUCLEOTIDE SEQUENCE [LARGE SCALE GENOMIC DNA]</scope>
</reference>
<organism evidence="2 3">
    <name type="scientific">Prorocentrum cordatum</name>
    <dbReference type="NCBI Taxonomy" id="2364126"/>
    <lineage>
        <taxon>Eukaryota</taxon>
        <taxon>Sar</taxon>
        <taxon>Alveolata</taxon>
        <taxon>Dinophyceae</taxon>
        <taxon>Prorocentrales</taxon>
        <taxon>Prorocentraceae</taxon>
        <taxon>Prorocentrum</taxon>
    </lineage>
</organism>
<proteinExistence type="predicted"/>
<accession>A0ABN9STL8</accession>
<dbReference type="Gene3D" id="3.90.870.20">
    <property type="entry name" value="Carbamoyltransferase, C-terminal domain"/>
    <property type="match status" value="1"/>
</dbReference>
<dbReference type="InterPro" id="IPR051338">
    <property type="entry name" value="NodU/CmcH_Carbamoyltrnsfr"/>
</dbReference>
<feature type="domain" description="Carbamoyltransferase C-terminal" evidence="1">
    <location>
        <begin position="103"/>
        <end position="162"/>
    </location>
</feature>
<sequence>MKYLMLSSLMPEVVGRQQKHSEICSDFNNAYPKLHGADVDVYPWLMQLSSNQWLSAPGALMGYAATGDSDPSVHRAVRKYFRRYRPVAPMIAAEELHRVFGYEEPWLHALLHAVAKWIGLAALINTSFNSKGKPITNSVTESLQMLSELPELDYVLIEDWLFR</sequence>
<evidence type="ECO:0000313" key="3">
    <source>
        <dbReference type="Proteomes" id="UP001189429"/>
    </source>
</evidence>
<dbReference type="EMBL" id="CAUYUJ010013057">
    <property type="protein sequence ID" value="CAK0835363.1"/>
    <property type="molecule type" value="Genomic_DNA"/>
</dbReference>
<comment type="caution">
    <text evidence="2">The sequence shown here is derived from an EMBL/GenBank/DDBJ whole genome shotgun (WGS) entry which is preliminary data.</text>
</comment>
<dbReference type="Proteomes" id="UP001189429">
    <property type="component" value="Unassembled WGS sequence"/>
</dbReference>
<dbReference type="PANTHER" id="PTHR34847:SF1">
    <property type="entry name" value="NODULATION PROTEIN U"/>
    <property type="match status" value="1"/>
</dbReference>
<protein>
    <recommendedName>
        <fullName evidence="1">Carbamoyltransferase C-terminal domain-containing protein</fullName>
    </recommendedName>
</protein>